<reference evidence="1" key="1">
    <citation type="journal article" date="2014" name="Int. J. Syst. Evol. Microbiol.">
        <title>Complete genome sequence of Corynebacterium casei LMG S-19264T (=DSM 44701T), isolated from a smear-ripened cheese.</title>
        <authorList>
            <consortium name="US DOE Joint Genome Institute (JGI-PGF)"/>
            <person name="Walter F."/>
            <person name="Albersmeier A."/>
            <person name="Kalinowski J."/>
            <person name="Ruckert C."/>
        </authorList>
    </citation>
    <scope>NUCLEOTIDE SEQUENCE</scope>
    <source>
        <strain evidence="1">JCM 4988</strain>
    </source>
</reference>
<proteinExistence type="predicted"/>
<reference evidence="1" key="2">
    <citation type="submission" date="2020-09" db="EMBL/GenBank/DDBJ databases">
        <authorList>
            <person name="Sun Q."/>
            <person name="Ohkuma M."/>
        </authorList>
    </citation>
    <scope>NUCLEOTIDE SEQUENCE</scope>
    <source>
        <strain evidence="1">JCM 4988</strain>
    </source>
</reference>
<gene>
    <name evidence="1" type="ORF">GCM10010387_22550</name>
</gene>
<dbReference type="RefSeq" id="WP_190122879.1">
    <property type="nucleotide sequence ID" value="NZ_BMWG01000004.1"/>
</dbReference>
<comment type="caution">
    <text evidence="1">The sequence shown here is derived from an EMBL/GenBank/DDBJ whole genome shotgun (WGS) entry which is preliminary data.</text>
</comment>
<dbReference type="Proteomes" id="UP000630936">
    <property type="component" value="Unassembled WGS sequence"/>
</dbReference>
<evidence type="ECO:0000313" key="2">
    <source>
        <dbReference type="Proteomes" id="UP000630936"/>
    </source>
</evidence>
<sequence>MDHRQFAMPAPDRRLIAVGVIRRQAGRTLTVRATLASVTGTISSGVSR</sequence>
<dbReference type="EMBL" id="BMWG01000004">
    <property type="protein sequence ID" value="GGZ28576.1"/>
    <property type="molecule type" value="Genomic_DNA"/>
</dbReference>
<organism evidence="1 2">
    <name type="scientific">Streptomyces inusitatus</name>
    <dbReference type="NCBI Taxonomy" id="68221"/>
    <lineage>
        <taxon>Bacteria</taxon>
        <taxon>Bacillati</taxon>
        <taxon>Actinomycetota</taxon>
        <taxon>Actinomycetes</taxon>
        <taxon>Kitasatosporales</taxon>
        <taxon>Streptomycetaceae</taxon>
        <taxon>Streptomyces</taxon>
    </lineage>
</organism>
<dbReference type="AlphaFoldDB" id="A0A918Q0L8"/>
<name>A0A918Q0L8_9ACTN</name>
<keyword evidence="2" id="KW-1185">Reference proteome</keyword>
<accession>A0A918Q0L8</accession>
<evidence type="ECO:0000313" key="1">
    <source>
        <dbReference type="EMBL" id="GGZ28576.1"/>
    </source>
</evidence>
<protein>
    <submittedName>
        <fullName evidence="1">Uncharacterized protein</fullName>
    </submittedName>
</protein>